<evidence type="ECO:0000313" key="3">
    <source>
        <dbReference type="EMBL" id="KAL3765668.1"/>
    </source>
</evidence>
<feature type="chain" id="PRO_5044860871" evidence="2">
    <location>
        <begin position="18"/>
        <end position="196"/>
    </location>
</feature>
<feature type="compositionally biased region" description="Basic residues" evidence="1">
    <location>
        <begin position="110"/>
        <end position="121"/>
    </location>
</feature>
<evidence type="ECO:0000256" key="1">
    <source>
        <dbReference type="SAM" id="MobiDB-lite"/>
    </source>
</evidence>
<evidence type="ECO:0000256" key="2">
    <source>
        <dbReference type="SAM" id="SignalP"/>
    </source>
</evidence>
<organism evidence="3 4">
    <name type="scientific">Cyclotella atomus</name>
    <dbReference type="NCBI Taxonomy" id="382360"/>
    <lineage>
        <taxon>Eukaryota</taxon>
        <taxon>Sar</taxon>
        <taxon>Stramenopiles</taxon>
        <taxon>Ochrophyta</taxon>
        <taxon>Bacillariophyta</taxon>
        <taxon>Coscinodiscophyceae</taxon>
        <taxon>Thalassiosirophycidae</taxon>
        <taxon>Stephanodiscales</taxon>
        <taxon>Stephanodiscaceae</taxon>
        <taxon>Cyclotella</taxon>
    </lineage>
</organism>
<dbReference type="Proteomes" id="UP001530400">
    <property type="component" value="Unassembled WGS sequence"/>
</dbReference>
<dbReference type="EMBL" id="JALLPJ020001398">
    <property type="protein sequence ID" value="KAL3765668.1"/>
    <property type="molecule type" value="Genomic_DNA"/>
</dbReference>
<dbReference type="AlphaFoldDB" id="A0ABD3MRY1"/>
<protein>
    <submittedName>
        <fullName evidence="3">Uncharacterized protein</fullName>
    </submittedName>
</protein>
<gene>
    <name evidence="3" type="ORF">ACHAWO_003532</name>
</gene>
<name>A0ABD3MRY1_9STRA</name>
<feature type="signal peptide" evidence="2">
    <location>
        <begin position="1"/>
        <end position="17"/>
    </location>
</feature>
<feature type="region of interest" description="Disordered" evidence="1">
    <location>
        <begin position="39"/>
        <end position="186"/>
    </location>
</feature>
<feature type="compositionally biased region" description="Basic residues" evidence="1">
    <location>
        <begin position="152"/>
        <end position="163"/>
    </location>
</feature>
<sequence length="196" mass="20691">MKIPTVFLFATAAVALANNLRGNEPVDAVSNDIELTAAEKLDPDSRESRELGTTHSYHKRAGTGWGGSFTTRTKATSSGRKRTTAKSSRRRSSGHKKTGTGWGGSYTARTKARSSSGRKKTGTGWGGSYTALTKARSSSGRKNKWGGGHGTRYYKKKVTRARRNPYSSTLGADGAPAATGTLPGATVGFAGKEVCK</sequence>
<feature type="compositionally biased region" description="Basic and acidic residues" evidence="1">
    <location>
        <begin position="39"/>
        <end position="52"/>
    </location>
</feature>
<proteinExistence type="predicted"/>
<comment type="caution">
    <text evidence="3">The sequence shown here is derived from an EMBL/GenBank/DDBJ whole genome shotgun (WGS) entry which is preliminary data.</text>
</comment>
<accession>A0ABD3MRY1</accession>
<keyword evidence="2" id="KW-0732">Signal</keyword>
<evidence type="ECO:0000313" key="4">
    <source>
        <dbReference type="Proteomes" id="UP001530400"/>
    </source>
</evidence>
<feature type="compositionally biased region" description="Basic residues" evidence="1">
    <location>
        <begin position="79"/>
        <end position="98"/>
    </location>
</feature>
<keyword evidence="4" id="KW-1185">Reference proteome</keyword>
<reference evidence="3 4" key="1">
    <citation type="submission" date="2024-10" db="EMBL/GenBank/DDBJ databases">
        <title>Updated reference genomes for cyclostephanoid diatoms.</title>
        <authorList>
            <person name="Roberts W.R."/>
            <person name="Alverson A.J."/>
        </authorList>
    </citation>
    <scope>NUCLEOTIDE SEQUENCE [LARGE SCALE GENOMIC DNA]</scope>
    <source>
        <strain evidence="3 4">AJA010-31</strain>
    </source>
</reference>
<feature type="compositionally biased region" description="Low complexity" evidence="1">
    <location>
        <begin position="169"/>
        <end position="186"/>
    </location>
</feature>